<dbReference type="GO" id="GO:0007029">
    <property type="term" value="P:endoplasmic reticulum organization"/>
    <property type="evidence" value="ECO:0007669"/>
    <property type="project" value="Ensembl"/>
</dbReference>
<feature type="compositionally biased region" description="Basic and acidic residues" evidence="20">
    <location>
        <begin position="334"/>
        <end position="354"/>
    </location>
</feature>
<reference evidence="23 24" key="2">
    <citation type="journal article" date="2018" name="Annu Rev Anim Biosci">
        <title>Bat Biology, Genomes, and the Bat1K Project: To Generate Chromosome-Level Genomes for All Living Bat Species.</title>
        <authorList>
            <person name="Teeling E.C."/>
            <person name="Vernes S.C."/>
            <person name="Davalos L.M."/>
            <person name="Ray D.A."/>
            <person name="Gilbert M.T.P."/>
            <person name="Myers E."/>
        </authorList>
    </citation>
    <scope>NUCLEOTIDE SEQUENCE</scope>
</reference>
<feature type="compositionally biased region" description="Basic and acidic residues" evidence="20">
    <location>
        <begin position="601"/>
        <end position="611"/>
    </location>
</feature>
<dbReference type="Pfam" id="PF07653">
    <property type="entry name" value="SH3_2"/>
    <property type="match status" value="1"/>
</dbReference>
<feature type="compositionally biased region" description="Basic and acidic residues" evidence="20">
    <location>
        <begin position="226"/>
        <end position="242"/>
    </location>
</feature>
<dbReference type="InterPro" id="IPR051500">
    <property type="entry name" value="cTAGE_MIA/OTOR"/>
</dbReference>
<dbReference type="GO" id="GO:0038024">
    <property type="term" value="F:cargo receptor activity"/>
    <property type="evidence" value="ECO:0007669"/>
    <property type="project" value="Ensembl"/>
</dbReference>
<dbReference type="InParanoid" id="A0A671G312"/>
<dbReference type="PROSITE" id="PS50002">
    <property type="entry name" value="SH3"/>
    <property type="match status" value="1"/>
</dbReference>
<evidence type="ECO:0000256" key="18">
    <source>
        <dbReference type="PROSITE-ProRule" id="PRU00192"/>
    </source>
</evidence>
<dbReference type="SMART" id="SM00326">
    <property type="entry name" value="SH3"/>
    <property type="match status" value="1"/>
</dbReference>
<keyword evidence="10" id="KW-0931">ER-Golgi transport</keyword>
<dbReference type="GO" id="GO:2000402">
    <property type="term" value="P:negative regulation of lymphocyte migration"/>
    <property type="evidence" value="ECO:0007669"/>
    <property type="project" value="Ensembl"/>
</dbReference>
<dbReference type="FunFam" id="2.30.30.40:FF:000162">
    <property type="entry name" value="MIA SH3 domain ER export factor 3"/>
    <property type="match status" value="1"/>
</dbReference>
<comment type="subcellular location">
    <subcellularLocation>
        <location evidence="1">Endoplasmic reticulum membrane</location>
        <topology evidence="1">Single-pass membrane protein</topology>
    </subcellularLocation>
</comment>
<feature type="domain" description="SH3" evidence="22">
    <location>
        <begin position="45"/>
        <end position="107"/>
    </location>
</feature>
<evidence type="ECO:0000256" key="1">
    <source>
        <dbReference type="ARBA" id="ARBA00004389"/>
    </source>
</evidence>
<sequence length="1928" mass="215865">MAAAPGLLFWLLLLGPPWRVPGQPEPDTNRRFSEYKLCADNECSMLMYRGEALEDFTGPDCRFVNFKKGDHVYVYYTLAGRSPELWAGSVGRIFGYFPKDLIQVVHEYIKEELLQIPTDETDFVCFDGGRDDFDNYNVEELLGFLKLYNSATGDSEEAIEKTSLHVETPPEVSEERDPEPDPVEPKPEERESVLSEHTKEHKVQKNHPHIDSQTDHPRGEQSSFKPFEEMLKDKLKVSESENNKTSNSSQVSNEQEKIDAYKFLKKEMTLDLKTKLGSTADAIVSDDETTRLVTSLEDDFDEDSDVEYYVVGKEEEDSEENFDELPLLTFTDGEDLKTPLKSGVEKYLTDKEQNSSEEDNVEVTESSGLKNDDKNTVTTWEDTNFSAVPEGEEQTGMDLESSNSEEEEEDGDSKWRKPQLATDYTDPKMTEDGLLSVEVPKTNNDKDPQMDTELHIKGKGRTVEESKKDPVQDKKGLEDEKQESRTLHGSPQSRNLDSLPTAEKGKETLKSVFDNKENDLKGAAVHISKGVLHEDTPGEQSLEGGSESGSEHKAARYEMKEEKIKGEAAMGVAPLLGDSQQNASKDRLVSGVKTHTLSVEQRSEEFKEEPLLKTQNQPRFSSPDEIGLSRELEEEGPILGRNLSWQQERDVAAAVKKQVNEKPRLSEEEVTGDALDGDTLDEEYVHPKPGTQEAKTTGHADSAEVPGFYTEKPEAEDDEQFIPEELLEDENAISAKQSKEESPEMQDRQLDGNPQVPQIGILGAVSTDAEMEENKEETSNILEIERKSKTVGKGVDPLGREPRGLVVEKEESPLVDKKAQSPSEGMFVPDKKNNQTPEVEEAFQNKDSDDLKVSPEEHLKTSQLTEKPGAEELSQEDEEDLERVMDTESQGAASEGRADGLSPGTPHTTAKPAHRGHREDMPIISSFFKEQQSLQRFQKYFNLHELEAMFQEMSLKLKSAQRESLPYNVEKVLDKVFRAFESQILSVAEKMLDTRVTENRDLDMKESNIQEEAAVLDDVQDLIYFVRYRHSTGEETVPLAVAESPEESWSGPAEEIQPPLEEHFPQDNTEDLKMQIPEESSHLEQLMTSDTGGLEVSEKPNTEKEVDPGIITTESTPVTAFGTKQPETNAQEPASVTPLEHAVILIYSFMFYLTKTLVARLPDDVQPGPDFYGLPWKPVLITTFLGIVSFAIFFWRTILVVKNRAYQVTEQQISEKLKNITKENAELVRKLSDYEQKIKESKKHVQETKKQNMILSDEAIKFKDKIKKLEETNESLNDTAKSLRVMLDSEREQNSQNQELIIENKKSLEKLKDVIAMNSSELSEVQIALNEARLSEEKVKSECHRVQEENARLKKKKEQLQQEIKDWSKSHAELSEQIKSFEKSQKDMEVALTNKDDNINALTNCITQLNRLDCESESEGQNKGGNESDELANGEVGGDQSEKMKNQIKQMMDVSRTQTAISVVEEDLKLLQFKLRASMSTKCNLEDQINKLEDDRKSLQSAKAGLEDECKTLRQKVEILNELYQQKEMALQKKLSQEEYERQEREQRLSAADEKAVLAAEEVKTYKRRIEEMEEELQKTERAFKNQIATHEKKAHDNWLKARAAERAIAEEKREAANLRHKLLELTQKMAMRQEEPVIVKPMPGRPNTQNPPRRGPLSQNGSFGPSPVSGGECSPPLTAEAPGRPLSATLHRREVPRNECGSVDGPLPRPRWSSEAPGKPSASDPGSGAAPRTTSSSRSSSPSKVMDEGKPSVPQEPEGPSVPSITSLAEPPEAVNMAAKGPPPFPGVPLMSSPVGGPLLPPIRYGPPPQLCGPFGPRPLPPPFGPGLRPPLGLREYAPGVPPGTRDLPLDPREFLPGHTQFRPLGPLGPREYFIPGTRLPPPAHGPQDYPPSPAARDLLPSGSRDEPPPASRSGSQDSSPALKQSP</sequence>
<evidence type="ECO:0000259" key="22">
    <source>
        <dbReference type="PROSITE" id="PS50002"/>
    </source>
</evidence>
<keyword evidence="3" id="KW-0813">Transport</keyword>
<feature type="compositionally biased region" description="Basic and acidic residues" evidence="20">
    <location>
        <begin position="503"/>
        <end position="520"/>
    </location>
</feature>
<dbReference type="InterPro" id="IPR001452">
    <property type="entry name" value="SH3_domain"/>
</dbReference>
<dbReference type="GO" id="GO:0070971">
    <property type="term" value="C:endoplasmic reticulum exit site"/>
    <property type="evidence" value="ECO:0007669"/>
    <property type="project" value="Ensembl"/>
</dbReference>
<evidence type="ECO:0000256" key="2">
    <source>
        <dbReference type="ARBA" id="ARBA00022443"/>
    </source>
</evidence>
<feature type="coiled-coil region" evidence="19">
    <location>
        <begin position="1210"/>
        <end position="1293"/>
    </location>
</feature>
<dbReference type="CDD" id="cd11893">
    <property type="entry name" value="SH3_MIA3"/>
    <property type="match status" value="1"/>
</dbReference>
<evidence type="ECO:0000256" key="13">
    <source>
        <dbReference type="ARBA" id="ARBA00023054"/>
    </source>
</evidence>
<evidence type="ECO:0000256" key="10">
    <source>
        <dbReference type="ARBA" id="ARBA00022892"/>
    </source>
</evidence>
<keyword evidence="12" id="KW-1133">Transmembrane helix</keyword>
<feature type="compositionally biased region" description="Polar residues" evidence="20">
    <location>
        <begin position="376"/>
        <end position="386"/>
    </location>
</feature>
<feature type="compositionally biased region" description="Acidic residues" evidence="20">
    <location>
        <begin position="714"/>
        <end position="731"/>
    </location>
</feature>
<keyword evidence="8 21" id="KW-0732">Signal</keyword>
<evidence type="ECO:0000256" key="8">
    <source>
        <dbReference type="ARBA" id="ARBA00022729"/>
    </source>
</evidence>
<dbReference type="PANTHER" id="PTHR23158">
    <property type="entry name" value="MELANOMA INHIBITORY ACTIVITY-RELATED"/>
    <property type="match status" value="1"/>
</dbReference>
<dbReference type="CTD" id="375056"/>
<proteinExistence type="inferred from homology"/>
<feature type="signal peptide" evidence="21">
    <location>
        <begin position="1"/>
        <end position="22"/>
    </location>
</feature>
<feature type="coiled-coil region" evidence="19">
    <location>
        <begin position="1329"/>
        <end position="1377"/>
    </location>
</feature>
<evidence type="ECO:0000256" key="6">
    <source>
        <dbReference type="ARBA" id="ARBA00022553"/>
    </source>
</evidence>
<accession>A0A671G312</accession>
<dbReference type="CDD" id="cd06503">
    <property type="entry name" value="ATP-synt_Fo_b"/>
    <property type="match status" value="1"/>
</dbReference>
<evidence type="ECO:0000256" key="9">
    <source>
        <dbReference type="ARBA" id="ARBA00022824"/>
    </source>
</evidence>
<dbReference type="GO" id="GO:0002687">
    <property type="term" value="P:positive regulation of leukocyte migration"/>
    <property type="evidence" value="ECO:0007669"/>
    <property type="project" value="Ensembl"/>
</dbReference>
<evidence type="ECO:0000313" key="23">
    <source>
        <dbReference type="Ensembl" id="ENSRFEP00010032134.1"/>
    </source>
</evidence>
<feature type="region of interest" description="Disordered" evidence="20">
    <location>
        <begin position="654"/>
        <end position="917"/>
    </location>
</feature>
<evidence type="ECO:0000256" key="5">
    <source>
        <dbReference type="ARBA" id="ARBA00022483"/>
    </source>
</evidence>
<feature type="compositionally biased region" description="Pro residues" evidence="20">
    <location>
        <begin position="1811"/>
        <end position="1830"/>
    </location>
</feature>
<dbReference type="OMA" id="DHENKNP"/>
<feature type="compositionally biased region" description="Low complexity" evidence="20">
    <location>
        <begin position="1727"/>
        <end position="1744"/>
    </location>
</feature>
<reference evidence="23" key="5">
    <citation type="submission" date="2025-09" db="UniProtKB">
        <authorList>
            <consortium name="Ensembl"/>
        </authorList>
    </citation>
    <scope>IDENTIFICATION</scope>
</reference>
<keyword evidence="15" id="KW-0325">Glycoprotein</keyword>
<dbReference type="GO" id="GO:0005789">
    <property type="term" value="C:endoplasmic reticulum membrane"/>
    <property type="evidence" value="ECO:0007669"/>
    <property type="project" value="UniProtKB-SubCell"/>
</dbReference>
<feature type="compositionally biased region" description="Polar residues" evidence="20">
    <location>
        <begin position="1914"/>
        <end position="1928"/>
    </location>
</feature>
<keyword evidence="11" id="KW-0653">Protein transport</keyword>
<feature type="chain" id="PRO_5025523166" description="Transport and Golgi organization protein 1 homolog" evidence="21">
    <location>
        <begin position="23"/>
        <end position="1928"/>
    </location>
</feature>
<keyword evidence="13 19" id="KW-0175">Coiled coil</keyword>
<evidence type="ECO:0000256" key="15">
    <source>
        <dbReference type="ARBA" id="ARBA00023180"/>
    </source>
</evidence>
<feature type="compositionally biased region" description="Polar residues" evidence="20">
    <location>
        <begin position="1647"/>
        <end position="1664"/>
    </location>
</feature>
<dbReference type="GeneID" id="117018446"/>
<reference evidence="24" key="3">
    <citation type="submission" date="2018-12" db="EMBL/GenBank/DDBJ databases">
        <title>G10K-VGP greater horseshoe bat female genome, primary haplotype.</title>
        <authorList>
            <person name="Teeling E."/>
            <person name="Myers G."/>
            <person name="Vernes S."/>
            <person name="Pippel M."/>
            <person name="Winkler S."/>
            <person name="Fedrigo O."/>
            <person name="Rhie A."/>
            <person name="Koren S."/>
            <person name="Phillippy A."/>
            <person name="Lewin H."/>
            <person name="Damas J."/>
            <person name="Howe K."/>
            <person name="Mountcastle J."/>
            <person name="Jarvis E.D."/>
        </authorList>
    </citation>
    <scope>NUCLEOTIDE SEQUENCE [LARGE SCALE GENOMIC DNA]</scope>
</reference>
<dbReference type="GeneTree" id="ENSGT00950000182767"/>
<feature type="region of interest" description="Disordered" evidence="20">
    <location>
        <begin position="1416"/>
        <end position="1443"/>
    </location>
</feature>
<dbReference type="GO" id="GO:0140052">
    <property type="term" value="P:cellular response to oxidised low-density lipoprotein particle stimulus"/>
    <property type="evidence" value="ECO:0007669"/>
    <property type="project" value="Ensembl"/>
</dbReference>
<dbReference type="GO" id="GO:0042060">
    <property type="term" value="P:wound healing"/>
    <property type="evidence" value="ECO:0007669"/>
    <property type="project" value="Ensembl"/>
</dbReference>
<keyword evidence="2 18" id="KW-0728">SH3 domain</keyword>
<dbReference type="GO" id="GO:0042953">
    <property type="term" value="P:lipoprotein transport"/>
    <property type="evidence" value="ECO:0007669"/>
    <property type="project" value="Ensembl"/>
</dbReference>
<dbReference type="Proteomes" id="UP000472240">
    <property type="component" value="Chromosome 27"/>
</dbReference>
<dbReference type="GO" id="GO:0006887">
    <property type="term" value="P:exocytosis"/>
    <property type="evidence" value="ECO:0007669"/>
    <property type="project" value="UniProtKB-KW"/>
</dbReference>
<dbReference type="FunCoup" id="A0A671G312">
    <property type="interactions" value="1818"/>
</dbReference>
<feature type="compositionally biased region" description="Basic and acidic residues" evidence="20">
    <location>
        <begin position="183"/>
        <end position="219"/>
    </location>
</feature>
<evidence type="ECO:0000256" key="16">
    <source>
        <dbReference type="ARBA" id="ARBA00061139"/>
    </source>
</evidence>
<organism evidence="23 24">
    <name type="scientific">Rhinolophus ferrumequinum</name>
    <name type="common">Greater horseshoe bat</name>
    <dbReference type="NCBI Taxonomy" id="59479"/>
    <lineage>
        <taxon>Eukaryota</taxon>
        <taxon>Metazoa</taxon>
        <taxon>Chordata</taxon>
        <taxon>Craniata</taxon>
        <taxon>Vertebrata</taxon>
        <taxon>Euteleostomi</taxon>
        <taxon>Mammalia</taxon>
        <taxon>Eutheria</taxon>
        <taxon>Laurasiatheria</taxon>
        <taxon>Chiroptera</taxon>
        <taxon>Yinpterochiroptera</taxon>
        <taxon>Rhinolophoidea</taxon>
        <taxon>Rhinolophidae</taxon>
        <taxon>Rhinolophinae</taxon>
        <taxon>Rhinolophus</taxon>
    </lineage>
</organism>
<name>A0A671G312_RHIFE</name>
<evidence type="ECO:0000256" key="11">
    <source>
        <dbReference type="ARBA" id="ARBA00022927"/>
    </source>
</evidence>
<dbReference type="OrthoDB" id="6022771at2759"/>
<feature type="compositionally biased region" description="Basic and acidic residues" evidence="20">
    <location>
        <begin position="798"/>
        <end position="819"/>
    </location>
</feature>
<evidence type="ECO:0000256" key="7">
    <source>
        <dbReference type="ARBA" id="ARBA00022692"/>
    </source>
</evidence>
<keyword evidence="24" id="KW-1185">Reference proteome</keyword>
<keyword evidence="5" id="KW-0268">Exocytosis</keyword>
<evidence type="ECO:0000313" key="24">
    <source>
        <dbReference type="Proteomes" id="UP000472240"/>
    </source>
</evidence>
<keyword evidence="14" id="KW-0472">Membrane</keyword>
<feature type="coiled-coil region" evidence="19">
    <location>
        <begin position="1489"/>
        <end position="1636"/>
    </location>
</feature>
<evidence type="ECO:0000256" key="3">
    <source>
        <dbReference type="ARBA" id="ARBA00022448"/>
    </source>
</evidence>
<feature type="compositionally biased region" description="Basic and acidic residues" evidence="20">
    <location>
        <begin position="737"/>
        <end position="750"/>
    </location>
</feature>
<evidence type="ECO:0000256" key="17">
    <source>
        <dbReference type="ARBA" id="ARBA00068894"/>
    </source>
</evidence>
<feature type="compositionally biased region" description="Pro residues" evidence="20">
    <location>
        <begin position="1880"/>
        <end position="1895"/>
    </location>
</feature>
<evidence type="ECO:0000256" key="4">
    <source>
        <dbReference type="ARBA" id="ARBA00022481"/>
    </source>
</evidence>
<feature type="compositionally biased region" description="Basic and acidic residues" evidence="20">
    <location>
        <begin position="843"/>
        <end position="860"/>
    </location>
</feature>
<dbReference type="PANTHER" id="PTHR23158:SF54">
    <property type="entry name" value="TRANSPORT AND GOLGI ORGANIZATION PROTEIN 1 HOMOLOG"/>
    <property type="match status" value="1"/>
</dbReference>
<dbReference type="GO" id="GO:0070973">
    <property type="term" value="P:protein localization to endoplasmic reticulum exit site"/>
    <property type="evidence" value="ECO:0007669"/>
    <property type="project" value="Ensembl"/>
</dbReference>
<evidence type="ECO:0000256" key="20">
    <source>
        <dbReference type="SAM" id="MobiDB-lite"/>
    </source>
</evidence>
<feature type="compositionally biased region" description="Basic and acidic residues" evidence="20">
    <location>
        <begin position="443"/>
        <end position="486"/>
    </location>
</feature>
<feature type="compositionally biased region" description="Polar residues" evidence="20">
    <location>
        <begin position="487"/>
        <end position="498"/>
    </location>
</feature>
<evidence type="ECO:0000256" key="21">
    <source>
        <dbReference type="SAM" id="SignalP"/>
    </source>
</evidence>
<reference evidence="23" key="4">
    <citation type="submission" date="2025-08" db="UniProtKB">
        <authorList>
            <consortium name="Ensembl"/>
        </authorList>
    </citation>
    <scope>IDENTIFICATION</scope>
</reference>
<keyword evidence="7" id="KW-0812">Transmembrane</keyword>
<keyword evidence="4" id="KW-0488">Methylation</keyword>
<dbReference type="GO" id="GO:0002042">
    <property type="term" value="P:cell migration involved in sprouting angiogenesis"/>
    <property type="evidence" value="ECO:0007669"/>
    <property type="project" value="Ensembl"/>
</dbReference>
<feature type="region of interest" description="Disordered" evidence="20">
    <location>
        <begin position="329"/>
        <end position="557"/>
    </location>
</feature>
<protein>
    <recommendedName>
        <fullName evidence="17">Transport and Golgi organization protein 1 homolog</fullName>
    </recommendedName>
</protein>
<comment type="similarity">
    <text evidence="16">Belongs to the MIA/OTOR family. Tango1 subfamily.</text>
</comment>
<dbReference type="GO" id="GO:0009306">
    <property type="term" value="P:protein secretion"/>
    <property type="evidence" value="ECO:0007669"/>
    <property type="project" value="TreeGrafter"/>
</dbReference>
<evidence type="ECO:0000256" key="12">
    <source>
        <dbReference type="ARBA" id="ARBA00022989"/>
    </source>
</evidence>
<feature type="compositionally biased region" description="Acidic residues" evidence="20">
    <location>
        <begin position="668"/>
        <end position="682"/>
    </location>
</feature>
<gene>
    <name evidence="23" type="primary">MIA3</name>
</gene>
<dbReference type="GO" id="GO:1903038">
    <property type="term" value="P:negative regulation of leukocyte cell-cell adhesion"/>
    <property type="evidence" value="ECO:0007669"/>
    <property type="project" value="Ensembl"/>
</dbReference>
<reference evidence="23 24" key="1">
    <citation type="journal article" date="2015" name="Annu Rev Anim Biosci">
        <title>The Genome 10K Project: a way forward.</title>
        <authorList>
            <person name="Koepfli K.P."/>
            <person name="Paten B."/>
            <person name="O'Brien S.J."/>
            <person name="Koepfli K.P."/>
            <person name="Paten B."/>
            <person name="Antunes A."/>
            <person name="Belov K."/>
            <person name="Bustamante C."/>
            <person name="Castoe T.A."/>
            <person name="Clawson H."/>
            <person name="Crawford A.J."/>
            <person name="Diekhans M."/>
            <person name="Distel D."/>
            <person name="Durbin R."/>
            <person name="Earl D."/>
            <person name="Fujita M.K."/>
            <person name="Gamble T."/>
            <person name="Georges A."/>
            <person name="Gemmell N."/>
            <person name="Gilbert M.T."/>
            <person name="Graves J.M."/>
            <person name="Green R.E."/>
            <person name="Hickey G."/>
            <person name="Jarvis E.D."/>
            <person name="Johnson W."/>
            <person name="Komissarov A."/>
            <person name="Korf I."/>
            <person name="Kuhn R."/>
            <person name="Larkin D.M."/>
            <person name="Lewin H."/>
            <person name="Lopez J.V."/>
            <person name="Ma J."/>
            <person name="Marques-Bonet T."/>
            <person name="Miller W."/>
            <person name="Murphy R."/>
            <person name="Pevzner P."/>
            <person name="Shapiro B."/>
            <person name="Steiner C."/>
            <person name="Tamazian G."/>
            <person name="Venkatesh B."/>
            <person name="Wang J."/>
            <person name="Wayne R."/>
            <person name="Wiley E."/>
            <person name="Yang H."/>
            <person name="Zhang G."/>
            <person name="Haussler D."/>
            <person name="Ryder O."/>
            <person name="O'Brien S.J."/>
        </authorList>
    </citation>
    <scope>NUCLEOTIDE SEQUENCE</scope>
</reference>
<feature type="compositionally biased region" description="Acidic residues" evidence="20">
    <location>
        <begin position="172"/>
        <end position="182"/>
    </location>
</feature>
<feature type="region of interest" description="Disordered" evidence="20">
    <location>
        <begin position="599"/>
        <end position="629"/>
    </location>
</feature>
<keyword evidence="9" id="KW-0256">Endoplasmic reticulum</keyword>
<dbReference type="Gene3D" id="2.30.30.40">
    <property type="entry name" value="SH3 Domains"/>
    <property type="match status" value="1"/>
</dbReference>
<dbReference type="GO" id="GO:0090110">
    <property type="term" value="P:COPII-coated vesicle cargo loading"/>
    <property type="evidence" value="ECO:0007669"/>
    <property type="project" value="Ensembl"/>
</dbReference>
<feature type="compositionally biased region" description="Basic and acidic residues" evidence="20">
    <location>
        <begin position="658"/>
        <end position="667"/>
    </location>
</feature>
<dbReference type="Ensembl" id="ENSRFET00010034824.1">
    <property type="protein sequence ID" value="ENSRFEP00010032134.1"/>
    <property type="gene ID" value="ENSRFEG00010021210.1"/>
</dbReference>
<evidence type="ECO:0000256" key="19">
    <source>
        <dbReference type="SAM" id="Coils"/>
    </source>
</evidence>
<keyword evidence="6" id="KW-0597">Phosphoprotein</keyword>
<feature type="region of interest" description="Disordered" evidence="20">
    <location>
        <begin position="1811"/>
        <end position="1928"/>
    </location>
</feature>
<feature type="region of interest" description="Disordered" evidence="20">
    <location>
        <begin position="1636"/>
        <end position="1787"/>
    </location>
</feature>
<dbReference type="SUPFAM" id="SSF50044">
    <property type="entry name" value="SH3-domain"/>
    <property type="match status" value="1"/>
</dbReference>
<feature type="region of interest" description="Disordered" evidence="20">
    <location>
        <begin position="156"/>
        <end position="256"/>
    </location>
</feature>
<evidence type="ECO:0000256" key="14">
    <source>
        <dbReference type="ARBA" id="ARBA00023136"/>
    </source>
</evidence>
<dbReference type="RefSeq" id="XP_032955266.1">
    <property type="nucleotide sequence ID" value="XM_033099375.1"/>
</dbReference>
<dbReference type="InterPro" id="IPR036028">
    <property type="entry name" value="SH3-like_dom_sf"/>
</dbReference>